<keyword evidence="2" id="KW-0456">Lyase</keyword>
<dbReference type="GO" id="GO:0016831">
    <property type="term" value="F:carboxy-lyase activity"/>
    <property type="evidence" value="ECO:0007669"/>
    <property type="project" value="UniProtKB-KW"/>
</dbReference>
<sequence length="118" mass="13247">VFDGDGNVLMNLGSLVTIGSLKVRNFIHILFDNHIHESTGGQPTTSRQIKIENIAKESNYKIFSVSTKKHLKAVFEKTKQKKGPILISVKITRGKNVNKRITLAPVEIKTRFMKSISK</sequence>
<dbReference type="SUPFAM" id="SSF52518">
    <property type="entry name" value="Thiamin diphosphate-binding fold (THDP-binding)"/>
    <property type="match status" value="1"/>
</dbReference>
<dbReference type="Pfam" id="PF02775">
    <property type="entry name" value="TPP_enzyme_C"/>
    <property type="match status" value="1"/>
</dbReference>
<dbReference type="InterPro" id="IPR011766">
    <property type="entry name" value="TPP_enzyme_TPP-bd"/>
</dbReference>
<organism evidence="4">
    <name type="scientific">marine metagenome</name>
    <dbReference type="NCBI Taxonomy" id="408172"/>
    <lineage>
        <taxon>unclassified sequences</taxon>
        <taxon>metagenomes</taxon>
        <taxon>ecological metagenomes</taxon>
    </lineage>
</organism>
<dbReference type="EMBL" id="UINC01003265">
    <property type="protein sequence ID" value="SVA04796.1"/>
    <property type="molecule type" value="Genomic_DNA"/>
</dbReference>
<dbReference type="InterPro" id="IPR029061">
    <property type="entry name" value="THDP-binding"/>
</dbReference>
<accession>A0A381SLD0</accession>
<name>A0A381SLD0_9ZZZZ</name>
<evidence type="ECO:0000313" key="4">
    <source>
        <dbReference type="EMBL" id="SVA04796.1"/>
    </source>
</evidence>
<dbReference type="InterPro" id="IPR051818">
    <property type="entry name" value="TPP_dependent_decarboxylase"/>
</dbReference>
<proteinExistence type="predicted"/>
<protein>
    <recommendedName>
        <fullName evidence="3">Thiamine pyrophosphate enzyme TPP-binding domain-containing protein</fullName>
    </recommendedName>
</protein>
<keyword evidence="1" id="KW-0210">Decarboxylase</keyword>
<dbReference type="GO" id="GO:0030976">
    <property type="term" value="F:thiamine pyrophosphate binding"/>
    <property type="evidence" value="ECO:0007669"/>
    <property type="project" value="InterPro"/>
</dbReference>
<dbReference type="Gene3D" id="3.40.50.970">
    <property type="match status" value="1"/>
</dbReference>
<evidence type="ECO:0000256" key="1">
    <source>
        <dbReference type="ARBA" id="ARBA00022793"/>
    </source>
</evidence>
<dbReference type="PANTHER" id="PTHR42818:SF1">
    <property type="entry name" value="SULFOPYRUVATE DECARBOXYLASE"/>
    <property type="match status" value="1"/>
</dbReference>
<evidence type="ECO:0000256" key="2">
    <source>
        <dbReference type="ARBA" id="ARBA00023239"/>
    </source>
</evidence>
<feature type="domain" description="Thiamine pyrophosphate enzyme TPP-binding" evidence="3">
    <location>
        <begin position="2"/>
        <end position="89"/>
    </location>
</feature>
<evidence type="ECO:0000259" key="3">
    <source>
        <dbReference type="Pfam" id="PF02775"/>
    </source>
</evidence>
<reference evidence="4" key="1">
    <citation type="submission" date="2018-05" db="EMBL/GenBank/DDBJ databases">
        <authorList>
            <person name="Lanie J.A."/>
            <person name="Ng W.-L."/>
            <person name="Kazmierczak K.M."/>
            <person name="Andrzejewski T.M."/>
            <person name="Davidsen T.M."/>
            <person name="Wayne K.J."/>
            <person name="Tettelin H."/>
            <person name="Glass J.I."/>
            <person name="Rusch D."/>
            <person name="Podicherti R."/>
            <person name="Tsui H.-C.T."/>
            <person name="Winkler M.E."/>
        </authorList>
    </citation>
    <scope>NUCLEOTIDE SEQUENCE</scope>
</reference>
<dbReference type="AlphaFoldDB" id="A0A381SLD0"/>
<dbReference type="PANTHER" id="PTHR42818">
    <property type="entry name" value="SULFOPYRUVATE DECARBOXYLASE SUBUNIT ALPHA"/>
    <property type="match status" value="1"/>
</dbReference>
<feature type="non-terminal residue" evidence="4">
    <location>
        <position position="1"/>
    </location>
</feature>
<gene>
    <name evidence="4" type="ORF">METZ01_LOCUS57650</name>
</gene>